<name>A0AAQ3M1L9_9PEZI</name>
<evidence type="ECO:0000313" key="4">
    <source>
        <dbReference type="Proteomes" id="UP001303373"/>
    </source>
</evidence>
<keyword evidence="2" id="KW-0732">Signal</keyword>
<dbReference type="InterPro" id="IPR000250">
    <property type="entry name" value="Peptidase_G1"/>
</dbReference>
<dbReference type="Gene3D" id="2.60.120.700">
    <property type="entry name" value="Peptidase G1"/>
    <property type="match status" value="1"/>
</dbReference>
<keyword evidence="4" id="KW-1185">Reference proteome</keyword>
<accession>A0AAQ3M1L9</accession>
<dbReference type="SUPFAM" id="SSF49899">
    <property type="entry name" value="Concanavalin A-like lectins/glucanases"/>
    <property type="match status" value="1"/>
</dbReference>
<dbReference type="GO" id="GO:0006508">
    <property type="term" value="P:proteolysis"/>
    <property type="evidence" value="ECO:0007669"/>
    <property type="project" value="InterPro"/>
</dbReference>
<dbReference type="EMBL" id="CP138582">
    <property type="protein sequence ID" value="WPG99134.1"/>
    <property type="molecule type" value="Genomic_DNA"/>
</dbReference>
<dbReference type="InterPro" id="IPR013320">
    <property type="entry name" value="ConA-like_dom_sf"/>
</dbReference>
<feature type="active site" description="Proton acceptor" evidence="1">
    <location>
        <position position="186"/>
    </location>
</feature>
<gene>
    <name evidence="3" type="ORF">R9X50_00194500</name>
</gene>
<dbReference type="Proteomes" id="UP001303373">
    <property type="component" value="Chromosome 3"/>
</dbReference>
<organism evidence="3 4">
    <name type="scientific">Acrodontium crateriforme</name>
    <dbReference type="NCBI Taxonomy" id="150365"/>
    <lineage>
        <taxon>Eukaryota</taxon>
        <taxon>Fungi</taxon>
        <taxon>Dikarya</taxon>
        <taxon>Ascomycota</taxon>
        <taxon>Pezizomycotina</taxon>
        <taxon>Dothideomycetes</taxon>
        <taxon>Dothideomycetidae</taxon>
        <taxon>Mycosphaerellales</taxon>
        <taxon>Teratosphaeriaceae</taxon>
        <taxon>Acrodontium</taxon>
    </lineage>
</organism>
<dbReference type="AlphaFoldDB" id="A0AAQ3M1L9"/>
<reference evidence="3 4" key="1">
    <citation type="submission" date="2023-11" db="EMBL/GenBank/DDBJ databases">
        <title>An acidophilic fungus is an integral part of prey digestion in a carnivorous sundew plant.</title>
        <authorList>
            <person name="Tsai I.J."/>
        </authorList>
    </citation>
    <scope>NUCLEOTIDE SEQUENCE [LARGE SCALE GENOMIC DNA]</scope>
    <source>
        <strain evidence="3">169a</strain>
    </source>
</reference>
<feature type="chain" id="PRO_5042854513" evidence="2">
    <location>
        <begin position="18"/>
        <end position="248"/>
    </location>
</feature>
<proteinExistence type="predicted"/>
<feature type="signal peptide" evidence="2">
    <location>
        <begin position="1"/>
        <end position="17"/>
    </location>
</feature>
<evidence type="ECO:0000256" key="1">
    <source>
        <dbReference type="PIRSR" id="PIRSR600250-50"/>
    </source>
</evidence>
<dbReference type="PANTHER" id="PTHR37536">
    <property type="entry name" value="PUTATIVE (AFU_ORTHOLOGUE AFUA_3G02970)-RELATED"/>
    <property type="match status" value="1"/>
</dbReference>
<dbReference type="GO" id="GO:0070007">
    <property type="term" value="F:glutamic-type endopeptidase activity"/>
    <property type="evidence" value="ECO:0007669"/>
    <property type="project" value="InterPro"/>
</dbReference>
<dbReference type="CDD" id="cd13426">
    <property type="entry name" value="Peptidase_G1"/>
    <property type="match status" value="1"/>
</dbReference>
<dbReference type="InterPro" id="IPR038656">
    <property type="entry name" value="Peptidase_G1_sf"/>
</dbReference>
<evidence type="ECO:0000313" key="3">
    <source>
        <dbReference type="EMBL" id="WPG99134.1"/>
    </source>
</evidence>
<dbReference type="Pfam" id="PF01828">
    <property type="entry name" value="Peptidase_A4"/>
    <property type="match status" value="1"/>
</dbReference>
<dbReference type="PANTHER" id="PTHR37536:SF1">
    <property type="entry name" value="ASPERGILLOPEPSIN, PUTAITVE (AFU_ORTHOLOGUE AFUA_7G01200)"/>
    <property type="match status" value="1"/>
</dbReference>
<protein>
    <submittedName>
        <fullName evidence="3">Peptidase a4 family domain-containing protein</fullName>
    </submittedName>
</protein>
<evidence type="ECO:0000256" key="2">
    <source>
        <dbReference type="SAM" id="SignalP"/>
    </source>
</evidence>
<sequence>MQYSLLSVATLLGAAAAIPQGKTAAGAPHSQLNAASGPPKGDIDSSNWCGAVTSVPDVRTVEATWVVPTASSPAGSTTYWNYQWIGIDGVNDCGVLLQGGTGFTTNDPNSGDIEYYFWYEFYPADPVFPGDLVVQPGDTVYIKVTATSTTTGTIYTENISRGTSRSYDITSENGPLCLKYAEYITEDPGDRLPFAAFTDYDMTSCRATDGNGSSYDLSNPQMWYLDYYGQDKCDATIESGSDIRFNYH</sequence>